<name>A0A850T922_9BACT</name>
<keyword evidence="2 5" id="KW-0812">Transmembrane</keyword>
<dbReference type="PANTHER" id="PTHR43229">
    <property type="entry name" value="NODULATION PROTEIN J"/>
    <property type="match status" value="1"/>
</dbReference>
<dbReference type="InterPro" id="IPR000412">
    <property type="entry name" value="ABC_2_transport"/>
</dbReference>
<dbReference type="EMBL" id="JACADJ010000056">
    <property type="protein sequence ID" value="NWH06032.1"/>
    <property type="molecule type" value="Genomic_DNA"/>
</dbReference>
<evidence type="ECO:0000256" key="5">
    <source>
        <dbReference type="RuleBase" id="RU361157"/>
    </source>
</evidence>
<organism evidence="7 8">
    <name type="scientific">Desulfobacter latus</name>
    <dbReference type="NCBI Taxonomy" id="2292"/>
    <lineage>
        <taxon>Bacteria</taxon>
        <taxon>Pseudomonadati</taxon>
        <taxon>Thermodesulfobacteriota</taxon>
        <taxon>Desulfobacteria</taxon>
        <taxon>Desulfobacterales</taxon>
        <taxon>Desulfobacteraceae</taxon>
        <taxon>Desulfobacter</taxon>
    </lineage>
</organism>
<dbReference type="GO" id="GO:0043190">
    <property type="term" value="C:ATP-binding cassette (ABC) transporter complex"/>
    <property type="evidence" value="ECO:0007669"/>
    <property type="project" value="InterPro"/>
</dbReference>
<feature type="transmembrane region" description="Helical" evidence="5">
    <location>
        <begin position="157"/>
        <end position="177"/>
    </location>
</feature>
<feature type="transmembrane region" description="Helical" evidence="5">
    <location>
        <begin position="184"/>
        <end position="205"/>
    </location>
</feature>
<evidence type="ECO:0000259" key="6">
    <source>
        <dbReference type="PROSITE" id="PS51012"/>
    </source>
</evidence>
<protein>
    <recommendedName>
        <fullName evidence="5">Transport permease protein</fullName>
    </recommendedName>
</protein>
<dbReference type="InterPro" id="IPR047817">
    <property type="entry name" value="ABC2_TM_bact-type"/>
</dbReference>
<dbReference type="RefSeq" id="WP_178367487.1">
    <property type="nucleotide sequence ID" value="NZ_JACADJ010000056.1"/>
</dbReference>
<dbReference type="Proteomes" id="UP000553343">
    <property type="component" value="Unassembled WGS sequence"/>
</dbReference>
<accession>A0A850T922</accession>
<feature type="domain" description="ABC transmembrane type-2" evidence="6">
    <location>
        <begin position="38"/>
        <end position="264"/>
    </location>
</feature>
<reference evidence="7 8" key="1">
    <citation type="submission" date="2020-06" db="EMBL/GenBank/DDBJ databases">
        <title>High-quality draft genome of sulfate reducer Desulfobacter latus type strain AcrS2 isolated from marine sediment.</title>
        <authorList>
            <person name="Hoppe M."/>
            <person name="Larsen C.K."/>
            <person name="Marshall I.P.G."/>
            <person name="Schramm A."/>
            <person name="Marietou A.G."/>
        </authorList>
    </citation>
    <scope>NUCLEOTIDE SEQUENCE [LARGE SCALE GENOMIC DNA]</scope>
    <source>
        <strain evidence="7 8">AcRS2</strain>
    </source>
</reference>
<dbReference type="PROSITE" id="PS51012">
    <property type="entry name" value="ABC_TM2"/>
    <property type="match status" value="1"/>
</dbReference>
<keyword evidence="8" id="KW-1185">Reference proteome</keyword>
<dbReference type="PANTHER" id="PTHR43229:SF2">
    <property type="entry name" value="NODULATION PROTEIN J"/>
    <property type="match status" value="1"/>
</dbReference>
<feature type="transmembrane region" description="Helical" evidence="5">
    <location>
        <begin position="225"/>
        <end position="258"/>
    </location>
</feature>
<dbReference type="AlphaFoldDB" id="A0A850T922"/>
<keyword evidence="4 5" id="KW-0472">Membrane</keyword>
<evidence type="ECO:0000256" key="2">
    <source>
        <dbReference type="ARBA" id="ARBA00022692"/>
    </source>
</evidence>
<proteinExistence type="inferred from homology"/>
<dbReference type="Pfam" id="PF01061">
    <property type="entry name" value="ABC2_membrane"/>
    <property type="match status" value="1"/>
</dbReference>
<gene>
    <name evidence="7" type="ORF">HXW94_13720</name>
</gene>
<feature type="transmembrane region" description="Helical" evidence="5">
    <location>
        <begin position="44"/>
        <end position="63"/>
    </location>
</feature>
<feature type="transmembrane region" description="Helical" evidence="5">
    <location>
        <begin position="109"/>
        <end position="126"/>
    </location>
</feature>
<dbReference type="PRINTS" id="PR00164">
    <property type="entry name" value="ABC2TRNSPORT"/>
</dbReference>
<dbReference type="InterPro" id="IPR013525">
    <property type="entry name" value="ABC2_TM"/>
</dbReference>
<feature type="transmembrane region" description="Helical" evidence="5">
    <location>
        <begin position="70"/>
        <end position="89"/>
    </location>
</feature>
<keyword evidence="3 5" id="KW-1133">Transmembrane helix</keyword>
<evidence type="ECO:0000256" key="3">
    <source>
        <dbReference type="ARBA" id="ARBA00022989"/>
    </source>
</evidence>
<feature type="transmembrane region" description="Helical" evidence="5">
    <location>
        <begin position="131"/>
        <end position="151"/>
    </location>
</feature>
<dbReference type="InterPro" id="IPR051784">
    <property type="entry name" value="Nod_factor_ABC_transporter"/>
</dbReference>
<comment type="caution">
    <text evidence="7">The sequence shown here is derived from an EMBL/GenBank/DDBJ whole genome shotgun (WGS) entry which is preliminary data.</text>
</comment>
<evidence type="ECO:0000256" key="1">
    <source>
        <dbReference type="ARBA" id="ARBA00004141"/>
    </source>
</evidence>
<comment type="subcellular location">
    <subcellularLocation>
        <location evidence="5">Cell membrane</location>
        <topology evidence="5">Multi-pass membrane protein</topology>
    </subcellularLocation>
    <subcellularLocation>
        <location evidence="1">Membrane</location>
        <topology evidence="1">Multi-pass membrane protein</topology>
    </subcellularLocation>
</comment>
<keyword evidence="5" id="KW-0813">Transport</keyword>
<sequence length="267" mass="29900">MTKALLPQLIVTTPPPLAYRLYSIWYRHIRVYCKHLVSNGFPPFVEPLFFLAGVGLGLGHYVGLIDGTPYLLFLASGMIAPSSMFTAAFECTFGTFIRLEFDKAYDGMVSASITVTDLFVGEILFVGTKGFFFTLAVMSVFTVFGLVPSYYAILTPLVGFFAGMMFGALSLFVTSFVKTINHFNFFLTGCLTPMFFFSGIVFPITNLPEWIQWVSEVFPLTHSVRLIRACCLGQFSSLLFFDILFMAAFTIIFGYLAVSRLEKRLIQ</sequence>
<keyword evidence="5" id="KW-1003">Cell membrane</keyword>
<evidence type="ECO:0000313" key="7">
    <source>
        <dbReference type="EMBL" id="NWH06032.1"/>
    </source>
</evidence>
<dbReference type="PIRSF" id="PIRSF006648">
    <property type="entry name" value="DrrB"/>
    <property type="match status" value="1"/>
</dbReference>
<dbReference type="GO" id="GO:0140359">
    <property type="term" value="F:ABC-type transporter activity"/>
    <property type="evidence" value="ECO:0007669"/>
    <property type="project" value="InterPro"/>
</dbReference>
<evidence type="ECO:0000313" key="8">
    <source>
        <dbReference type="Proteomes" id="UP000553343"/>
    </source>
</evidence>
<evidence type="ECO:0000256" key="4">
    <source>
        <dbReference type="ARBA" id="ARBA00023136"/>
    </source>
</evidence>
<comment type="similarity">
    <text evidence="5">Belongs to the ABC-2 integral membrane protein family.</text>
</comment>